<comment type="caution">
    <text evidence="1">The sequence shown here is derived from an EMBL/GenBank/DDBJ whole genome shotgun (WGS) entry which is preliminary data.</text>
</comment>
<evidence type="ECO:0008006" key="2">
    <source>
        <dbReference type="Google" id="ProtNLM"/>
    </source>
</evidence>
<protein>
    <recommendedName>
        <fullName evidence="2">DhaL domain-containing protein</fullName>
    </recommendedName>
</protein>
<gene>
    <name evidence="1" type="ORF">SDC9_94269</name>
</gene>
<evidence type="ECO:0000313" key="1">
    <source>
        <dbReference type="EMBL" id="MPM47558.1"/>
    </source>
</evidence>
<name>A0A645A4C7_9ZZZZ</name>
<reference evidence="1" key="1">
    <citation type="submission" date="2019-08" db="EMBL/GenBank/DDBJ databases">
        <authorList>
            <person name="Kucharzyk K."/>
            <person name="Murdoch R.W."/>
            <person name="Higgins S."/>
            <person name="Loffler F."/>
        </authorList>
    </citation>
    <scope>NUCLEOTIDE SEQUENCE</scope>
</reference>
<dbReference type="EMBL" id="VSSQ01011726">
    <property type="protein sequence ID" value="MPM47558.1"/>
    <property type="molecule type" value="Genomic_DNA"/>
</dbReference>
<organism evidence="1">
    <name type="scientific">bioreactor metagenome</name>
    <dbReference type="NCBI Taxonomy" id="1076179"/>
    <lineage>
        <taxon>unclassified sequences</taxon>
        <taxon>metagenomes</taxon>
        <taxon>ecological metagenomes</taxon>
    </lineage>
</organism>
<sequence length="82" mass="8460">MLFQLGLEALKQGEGVGRCSGESPQHSAVIELAHLARRALDHDVAKRDLAVAANGDLNAAVGQLATDAENGGAVILFHGCGR</sequence>
<accession>A0A645A4C7</accession>
<dbReference type="AlphaFoldDB" id="A0A645A4C7"/>
<proteinExistence type="predicted"/>